<dbReference type="PANTHER" id="PTHR30514:SF10">
    <property type="entry name" value="MURR_RPIR FAMILY TRANSCRIPTIONAL REGULATOR"/>
    <property type="match status" value="1"/>
</dbReference>
<keyword evidence="3" id="KW-0804">Transcription</keyword>
<dbReference type="PROSITE" id="PS51071">
    <property type="entry name" value="HTH_RPIR"/>
    <property type="match status" value="1"/>
</dbReference>
<dbReference type="InterPro" id="IPR046348">
    <property type="entry name" value="SIS_dom_sf"/>
</dbReference>
<dbReference type="CDD" id="cd05013">
    <property type="entry name" value="SIS_RpiR"/>
    <property type="match status" value="1"/>
</dbReference>
<keyword evidence="7" id="KW-1185">Reference proteome</keyword>
<dbReference type="Pfam" id="PF01418">
    <property type="entry name" value="HTH_6"/>
    <property type="match status" value="1"/>
</dbReference>
<dbReference type="RefSeq" id="WP_407882466.1">
    <property type="nucleotide sequence ID" value="NZ_BQXO01000001.1"/>
</dbReference>
<dbReference type="Gene3D" id="1.10.10.10">
    <property type="entry name" value="Winged helix-like DNA-binding domain superfamily/Winged helix DNA-binding domain"/>
    <property type="match status" value="1"/>
</dbReference>
<evidence type="ECO:0000313" key="6">
    <source>
        <dbReference type="EMBL" id="GKT05214.1"/>
    </source>
</evidence>
<dbReference type="SUPFAM" id="SSF46689">
    <property type="entry name" value="Homeodomain-like"/>
    <property type="match status" value="1"/>
</dbReference>
<evidence type="ECO:0000259" key="4">
    <source>
        <dbReference type="PROSITE" id="PS51071"/>
    </source>
</evidence>
<dbReference type="InterPro" id="IPR047640">
    <property type="entry name" value="RpiR-like"/>
</dbReference>
<dbReference type="InterPro" id="IPR000281">
    <property type="entry name" value="HTH_RpiR"/>
</dbReference>
<keyword evidence="1" id="KW-0805">Transcription regulation</keyword>
<dbReference type="Pfam" id="PF01380">
    <property type="entry name" value="SIS"/>
    <property type="match status" value="1"/>
</dbReference>
<dbReference type="InterPro" id="IPR036388">
    <property type="entry name" value="WH-like_DNA-bd_sf"/>
</dbReference>
<evidence type="ECO:0000256" key="3">
    <source>
        <dbReference type="ARBA" id="ARBA00023163"/>
    </source>
</evidence>
<proteinExistence type="predicted"/>
<name>A0ABQ5JLC6_9LACO</name>
<evidence type="ECO:0000256" key="2">
    <source>
        <dbReference type="ARBA" id="ARBA00023125"/>
    </source>
</evidence>
<reference evidence="6 7" key="1">
    <citation type="submission" date="2022-03" db="EMBL/GenBank/DDBJ databases">
        <title>Draft genome sequence of Furfurilactobacillus curtus JCM 31185.</title>
        <authorList>
            <person name="Suzuki S."/>
            <person name="Endo A."/>
            <person name="Kajikawa A."/>
        </authorList>
    </citation>
    <scope>NUCLEOTIDE SEQUENCE [LARGE SCALE GENOMIC DNA]</scope>
    <source>
        <strain evidence="6 7">JCM 31185</strain>
    </source>
</reference>
<dbReference type="EMBL" id="BQXO01000001">
    <property type="protein sequence ID" value="GKT05214.1"/>
    <property type="molecule type" value="Genomic_DNA"/>
</dbReference>
<evidence type="ECO:0000259" key="5">
    <source>
        <dbReference type="PROSITE" id="PS51464"/>
    </source>
</evidence>
<organism evidence="6 7">
    <name type="scientific">Furfurilactobacillus curtus</name>
    <dbReference type="NCBI Taxonomy" id="1746200"/>
    <lineage>
        <taxon>Bacteria</taxon>
        <taxon>Bacillati</taxon>
        <taxon>Bacillota</taxon>
        <taxon>Bacilli</taxon>
        <taxon>Lactobacillales</taxon>
        <taxon>Lactobacillaceae</taxon>
        <taxon>Furfurilactobacillus</taxon>
    </lineage>
</organism>
<evidence type="ECO:0000256" key="1">
    <source>
        <dbReference type="ARBA" id="ARBA00023015"/>
    </source>
</evidence>
<dbReference type="PANTHER" id="PTHR30514">
    <property type="entry name" value="GLUCOKINASE"/>
    <property type="match status" value="1"/>
</dbReference>
<sequence length="261" mass="29828">MNFFEIVDEHIQNLTSNERKLFDYLVTNMNDIKNMSIRETSAKCFVSTATFLRFVRKIGFSGYSELITVLKYTTREGASTDSEQSDQFVVEQSDYREAYLKNIVETVHVIRPEVLHQLTAKLARADTLFIFATGTSKSAAQYIANLYRMSGFNVNFPEDRLYRRAAISHISAADLVLVIDYSGEHSEFIELISTLLEHSDRRALILSITRADNNPVQNLSDVNLYTFVDEVQSPQGLEIGSRVAAIVIMELLLYQWLEDQQ</sequence>
<dbReference type="SUPFAM" id="SSF53697">
    <property type="entry name" value="SIS domain"/>
    <property type="match status" value="1"/>
</dbReference>
<gene>
    <name evidence="6" type="ORF">JCM31185_05030</name>
</gene>
<evidence type="ECO:0000313" key="7">
    <source>
        <dbReference type="Proteomes" id="UP001628078"/>
    </source>
</evidence>
<accession>A0ABQ5JLC6</accession>
<feature type="domain" description="HTH rpiR-type" evidence="4">
    <location>
        <begin position="1"/>
        <end position="77"/>
    </location>
</feature>
<dbReference type="InterPro" id="IPR001347">
    <property type="entry name" value="SIS_dom"/>
</dbReference>
<dbReference type="Gene3D" id="3.40.50.10490">
    <property type="entry name" value="Glucose-6-phosphate isomerase like protein, domain 1"/>
    <property type="match status" value="1"/>
</dbReference>
<dbReference type="InterPro" id="IPR035472">
    <property type="entry name" value="RpiR-like_SIS"/>
</dbReference>
<feature type="domain" description="SIS" evidence="5">
    <location>
        <begin position="118"/>
        <end position="261"/>
    </location>
</feature>
<dbReference type="Proteomes" id="UP001628078">
    <property type="component" value="Unassembled WGS sequence"/>
</dbReference>
<comment type="caution">
    <text evidence="6">The sequence shown here is derived from an EMBL/GenBank/DDBJ whole genome shotgun (WGS) entry which is preliminary data.</text>
</comment>
<protein>
    <submittedName>
        <fullName evidence="6">Phosphosugar-binding protein</fullName>
    </submittedName>
</protein>
<dbReference type="PROSITE" id="PS51464">
    <property type="entry name" value="SIS"/>
    <property type="match status" value="1"/>
</dbReference>
<keyword evidence="2" id="KW-0238">DNA-binding</keyword>
<dbReference type="InterPro" id="IPR009057">
    <property type="entry name" value="Homeodomain-like_sf"/>
</dbReference>